<name>A0A2P2MZN8_RHIMU</name>
<sequence>MLKIQAASEQLTHNTNWKKPSIAATSQLVPSLVYCLLNLVTR</sequence>
<proteinExistence type="predicted"/>
<reference evidence="1" key="1">
    <citation type="submission" date="2018-02" db="EMBL/GenBank/DDBJ databases">
        <title>Rhizophora mucronata_Transcriptome.</title>
        <authorList>
            <person name="Meera S.P."/>
            <person name="Sreeshan A."/>
            <person name="Augustine A."/>
        </authorList>
    </citation>
    <scope>NUCLEOTIDE SEQUENCE</scope>
    <source>
        <tissue evidence="1">Leaf</tissue>
    </source>
</reference>
<dbReference type="AlphaFoldDB" id="A0A2P2MZN8"/>
<organism evidence="1">
    <name type="scientific">Rhizophora mucronata</name>
    <name type="common">Asiatic mangrove</name>
    <dbReference type="NCBI Taxonomy" id="61149"/>
    <lineage>
        <taxon>Eukaryota</taxon>
        <taxon>Viridiplantae</taxon>
        <taxon>Streptophyta</taxon>
        <taxon>Embryophyta</taxon>
        <taxon>Tracheophyta</taxon>
        <taxon>Spermatophyta</taxon>
        <taxon>Magnoliopsida</taxon>
        <taxon>eudicotyledons</taxon>
        <taxon>Gunneridae</taxon>
        <taxon>Pentapetalae</taxon>
        <taxon>rosids</taxon>
        <taxon>fabids</taxon>
        <taxon>Malpighiales</taxon>
        <taxon>Rhizophoraceae</taxon>
        <taxon>Rhizophora</taxon>
    </lineage>
</organism>
<dbReference type="EMBL" id="GGEC01055193">
    <property type="protein sequence ID" value="MBX35677.1"/>
    <property type="molecule type" value="Transcribed_RNA"/>
</dbReference>
<evidence type="ECO:0000313" key="1">
    <source>
        <dbReference type="EMBL" id="MBX35677.1"/>
    </source>
</evidence>
<protein>
    <submittedName>
        <fullName evidence="1">Uncharacterized protein</fullName>
    </submittedName>
</protein>
<accession>A0A2P2MZN8</accession>